<evidence type="ECO:0000256" key="2">
    <source>
        <dbReference type="ARBA" id="ARBA00023136"/>
    </source>
</evidence>
<name>A0A0F3KSB0_9GAMM</name>
<keyword evidence="3" id="KW-0998">Cell outer membrane</keyword>
<proteinExistence type="predicted"/>
<gene>
    <name evidence="5" type="ORF">VI08_10440</name>
</gene>
<evidence type="ECO:0000313" key="6">
    <source>
        <dbReference type="Proteomes" id="UP000033651"/>
    </source>
</evidence>
<evidence type="ECO:0000256" key="3">
    <source>
        <dbReference type="ARBA" id="ARBA00023237"/>
    </source>
</evidence>
<dbReference type="EMBL" id="JZRB01000021">
    <property type="protein sequence ID" value="KJV33862.1"/>
    <property type="molecule type" value="Genomic_DNA"/>
</dbReference>
<keyword evidence="2" id="KW-0472">Membrane</keyword>
<dbReference type="GO" id="GO:0019867">
    <property type="term" value="C:outer membrane"/>
    <property type="evidence" value="ECO:0007669"/>
    <property type="project" value="InterPro"/>
</dbReference>
<organism evidence="5 6">
    <name type="scientific">Luteibacter yeojuensis</name>
    <dbReference type="NCBI Taxonomy" id="345309"/>
    <lineage>
        <taxon>Bacteria</taxon>
        <taxon>Pseudomonadati</taxon>
        <taxon>Pseudomonadota</taxon>
        <taxon>Gammaproteobacteria</taxon>
        <taxon>Lysobacterales</taxon>
        <taxon>Rhodanobacteraceae</taxon>
        <taxon>Luteibacter</taxon>
    </lineage>
</organism>
<dbReference type="SMART" id="SM00965">
    <property type="entry name" value="STN"/>
    <property type="match status" value="1"/>
</dbReference>
<protein>
    <recommendedName>
        <fullName evidence="4">Secretin/TonB short N-terminal domain-containing protein</fullName>
    </recommendedName>
</protein>
<feature type="domain" description="Secretin/TonB short N-terminal" evidence="4">
    <location>
        <begin position="28"/>
        <end position="79"/>
    </location>
</feature>
<dbReference type="Proteomes" id="UP000033651">
    <property type="component" value="Unassembled WGS sequence"/>
</dbReference>
<comment type="caution">
    <text evidence="5">The sequence shown here is derived from an EMBL/GenBank/DDBJ whole genome shotgun (WGS) entry which is preliminary data.</text>
</comment>
<keyword evidence="6" id="KW-1185">Reference proteome</keyword>
<keyword evidence="1" id="KW-0813">Transport</keyword>
<reference evidence="5 6" key="1">
    <citation type="submission" date="2015-03" db="EMBL/GenBank/DDBJ databases">
        <title>Draft genome sequence of Luteibacter yeojuensis strain SU11.</title>
        <authorList>
            <person name="Sulaiman J."/>
            <person name="Priya K."/>
            <person name="Chan K.-G."/>
        </authorList>
    </citation>
    <scope>NUCLEOTIDE SEQUENCE [LARGE SCALE GENOMIC DNA]</scope>
    <source>
        <strain evidence="5 6">SU11</strain>
    </source>
</reference>
<dbReference type="SUPFAM" id="SSF74653">
    <property type="entry name" value="TolA/TonB C-terminal domain"/>
    <property type="match status" value="1"/>
</dbReference>
<dbReference type="Gene3D" id="3.55.50.30">
    <property type="match status" value="1"/>
</dbReference>
<accession>A0A0F3KSB0</accession>
<evidence type="ECO:0000256" key="1">
    <source>
        <dbReference type="ARBA" id="ARBA00022448"/>
    </source>
</evidence>
<sequence length="192" mass="19752">MSHGSTRFDIDAQPLASALRAYSETTGIAVLFDDAVVAGRGSPGLHGDADPRDALRILLVRSGLTAHFSSMNAFTVNAIPATAPEGGGTSPSTQAVAENDAVELQRAIEKVLCVRADTRPGTFRLAMQVWVDGTGHIADAVALAPSGDDERDSHVVAAVRRAQVASRLAAGSPFTVLLAPSSRPACGGRAPA</sequence>
<dbReference type="AlphaFoldDB" id="A0A0F3KSB0"/>
<dbReference type="InterPro" id="IPR011662">
    <property type="entry name" value="Secretin/TonB_short_N"/>
</dbReference>
<dbReference type="PATRIC" id="fig|345309.4.peg.1425"/>
<evidence type="ECO:0000259" key="4">
    <source>
        <dbReference type="SMART" id="SM00965"/>
    </source>
</evidence>
<evidence type="ECO:0000313" key="5">
    <source>
        <dbReference type="EMBL" id="KJV33862.1"/>
    </source>
</evidence>